<proteinExistence type="predicted"/>
<feature type="signal peptide" evidence="3">
    <location>
        <begin position="1"/>
        <end position="19"/>
    </location>
</feature>
<feature type="region of interest" description="Disordered" evidence="1">
    <location>
        <begin position="280"/>
        <end position="326"/>
    </location>
</feature>
<dbReference type="Proteomes" id="UP000006591">
    <property type="component" value="Chromosome 3"/>
</dbReference>
<feature type="region of interest" description="Disordered" evidence="1">
    <location>
        <begin position="73"/>
        <end position="93"/>
    </location>
</feature>
<dbReference type="Gramene" id="ONIVA03G27880.1">
    <property type="protein sequence ID" value="ONIVA03G27880.1"/>
    <property type="gene ID" value="ONIVA03G27880"/>
</dbReference>
<accession>A0A0E0GQS9</accession>
<dbReference type="HOGENOM" id="CLU_082261_0_0_1"/>
<feature type="compositionally biased region" description="Pro residues" evidence="1">
    <location>
        <begin position="280"/>
        <end position="293"/>
    </location>
</feature>
<protein>
    <recommendedName>
        <fullName evidence="4">Bifunctional inhibitor/plant lipid transfer protein/seed storage helical domain-containing protein</fullName>
    </recommendedName>
</protein>
<dbReference type="AlphaFoldDB" id="A0A0E0GQS9"/>
<dbReference type="EnsemblPlants" id="ONIVA03G27880.1">
    <property type="protein sequence ID" value="ONIVA03G27880.1"/>
    <property type="gene ID" value="ONIVA03G27880"/>
</dbReference>
<evidence type="ECO:0000313" key="6">
    <source>
        <dbReference type="Proteomes" id="UP000006591"/>
    </source>
</evidence>
<evidence type="ECO:0000313" key="5">
    <source>
        <dbReference type="EnsemblPlants" id="ONIVA03G27880.1"/>
    </source>
</evidence>
<evidence type="ECO:0000259" key="4">
    <source>
        <dbReference type="Pfam" id="PF14368"/>
    </source>
</evidence>
<dbReference type="Pfam" id="PF14368">
    <property type="entry name" value="LTP_2"/>
    <property type="match status" value="1"/>
</dbReference>
<evidence type="ECO:0000256" key="2">
    <source>
        <dbReference type="SAM" id="Phobius"/>
    </source>
</evidence>
<sequence length="326" mass="33971">MEILTVMVILLAAASTGSSARMAGAGARAEEAACEPPCGGLVVGAGGAPGKGAPGHSIAAGAKDHLAAVEHQPSPSVTNGVFEPTEGEAPDQDHPCDADSLANDMLSFCINQSFPPPNCCQAVTVTVDLSSCLCMVASRSSLRNSSLSAFTILALYANCGGLRAVRERDAAACYGAGDAPEDPGRVPVTIFTPASPTTIITRERPPAMEMSVEEHFASFDRFILSVMEWMTGFGVLIAVLVGFMKFHWSVQRARKNTANRVVELHHALANRVLPALPPEPPLPALPVPPPPQPEADLLNGHGPPPEPNPLNGHGPPAEPYLPNGHV</sequence>
<reference evidence="5" key="1">
    <citation type="submission" date="2015-04" db="UniProtKB">
        <authorList>
            <consortium name="EnsemblPlants"/>
        </authorList>
    </citation>
    <scope>IDENTIFICATION</scope>
    <source>
        <strain evidence="5">SL10</strain>
    </source>
</reference>
<dbReference type="OMA" id="MEWMTGF"/>
<evidence type="ECO:0000256" key="1">
    <source>
        <dbReference type="SAM" id="MobiDB-lite"/>
    </source>
</evidence>
<keyword evidence="2" id="KW-0472">Membrane</keyword>
<feature type="chain" id="PRO_5002360758" description="Bifunctional inhibitor/plant lipid transfer protein/seed storage helical domain-containing protein" evidence="3">
    <location>
        <begin position="20"/>
        <end position="326"/>
    </location>
</feature>
<organism evidence="5">
    <name type="scientific">Oryza nivara</name>
    <name type="common">Indian wild rice</name>
    <name type="synonym">Oryza sativa f. spontanea</name>
    <dbReference type="NCBI Taxonomy" id="4536"/>
    <lineage>
        <taxon>Eukaryota</taxon>
        <taxon>Viridiplantae</taxon>
        <taxon>Streptophyta</taxon>
        <taxon>Embryophyta</taxon>
        <taxon>Tracheophyta</taxon>
        <taxon>Spermatophyta</taxon>
        <taxon>Magnoliopsida</taxon>
        <taxon>Liliopsida</taxon>
        <taxon>Poales</taxon>
        <taxon>Poaceae</taxon>
        <taxon>BOP clade</taxon>
        <taxon>Oryzoideae</taxon>
        <taxon>Oryzeae</taxon>
        <taxon>Oryzinae</taxon>
        <taxon>Oryza</taxon>
    </lineage>
</organism>
<evidence type="ECO:0000256" key="3">
    <source>
        <dbReference type="SAM" id="SignalP"/>
    </source>
</evidence>
<dbReference type="InterPro" id="IPR016140">
    <property type="entry name" value="Bifunc_inhib/LTP/seed_store"/>
</dbReference>
<feature type="transmembrane region" description="Helical" evidence="2">
    <location>
        <begin position="222"/>
        <end position="244"/>
    </location>
</feature>
<name>A0A0E0GQS9_ORYNI</name>
<keyword evidence="6" id="KW-1185">Reference proteome</keyword>
<keyword evidence="2" id="KW-1133">Transmembrane helix</keyword>
<reference evidence="5" key="2">
    <citation type="submission" date="2018-04" db="EMBL/GenBank/DDBJ databases">
        <title>OnivRS2 (Oryza nivara Reference Sequence Version 2).</title>
        <authorList>
            <person name="Zhang J."/>
            <person name="Kudrna D."/>
            <person name="Lee S."/>
            <person name="Talag J."/>
            <person name="Rajasekar S."/>
            <person name="Welchert J."/>
            <person name="Hsing Y.-I."/>
            <person name="Wing R.A."/>
        </authorList>
    </citation>
    <scope>NUCLEOTIDE SEQUENCE [LARGE SCALE GENOMIC DNA]</scope>
    <source>
        <strain evidence="5">SL10</strain>
    </source>
</reference>
<keyword evidence="3" id="KW-0732">Signal</keyword>
<keyword evidence="2" id="KW-0812">Transmembrane</keyword>
<feature type="domain" description="Bifunctional inhibitor/plant lipid transfer protein/seed storage helical" evidence="4">
    <location>
        <begin position="94"/>
        <end position="161"/>
    </location>
</feature>